<dbReference type="InParanoid" id="A0A419Q3G1"/>
<comment type="caution">
    <text evidence="1">The sequence shown here is derived from an EMBL/GenBank/DDBJ whole genome shotgun (WGS) entry which is preliminary data.</text>
</comment>
<protein>
    <submittedName>
        <fullName evidence="1">Uncharacterized protein</fullName>
    </submittedName>
</protein>
<evidence type="ECO:0000313" key="1">
    <source>
        <dbReference type="EMBL" id="KAG5454183.1"/>
    </source>
</evidence>
<organism evidence="1 2">
    <name type="scientific">Clonorchis sinensis</name>
    <name type="common">Chinese liver fluke</name>
    <dbReference type="NCBI Taxonomy" id="79923"/>
    <lineage>
        <taxon>Eukaryota</taxon>
        <taxon>Metazoa</taxon>
        <taxon>Spiralia</taxon>
        <taxon>Lophotrochozoa</taxon>
        <taxon>Platyhelminthes</taxon>
        <taxon>Trematoda</taxon>
        <taxon>Digenea</taxon>
        <taxon>Opisthorchiida</taxon>
        <taxon>Opisthorchiata</taxon>
        <taxon>Opisthorchiidae</taxon>
        <taxon>Clonorchis</taxon>
    </lineage>
</organism>
<proteinExistence type="predicted"/>
<keyword evidence="2" id="KW-1185">Reference proteome</keyword>
<sequence length="276" mass="30799">MEVHSAATTHKIDENSAWPTTGLAFLGRTSTTTVFYMDVSLPYYHSLFKILVMKERIKVGAYTSKHSFRQAGWKLTTRTPPTWVNNHILQSLQLGPVGIKRTPSRKVSLTGSAQTFCDLFHFPLPGQRSTTLCSRHTGLGTENNTVFCKRWLGLRITLSNQRSFCFVNSGALFPIVSLWILRHQPPQAMARRQCTAQTLEICTLAPSVTLQSELIQHPRYTESSITSSANLWTQSGVFGDYISRSIILNFLGARSMPLVSSSNSLCAFLSFSKTTT</sequence>
<reference evidence="1 2" key="1">
    <citation type="journal article" date="2018" name="Biotechnol. Adv.">
        <title>Improved genomic resources and new bioinformatic workflow for the carcinogenic parasite Clonorchis sinensis: Biotechnological implications.</title>
        <authorList>
            <person name="Wang D."/>
            <person name="Korhonen P.K."/>
            <person name="Gasser R.B."/>
            <person name="Young N.D."/>
        </authorList>
    </citation>
    <scope>NUCLEOTIDE SEQUENCE [LARGE SCALE GENOMIC DNA]</scope>
    <source>
        <strain evidence="1">Cs-k2</strain>
    </source>
</reference>
<name>A0A419Q3G1_CLOSI</name>
<gene>
    <name evidence="1" type="ORF">CSKR_111159</name>
</gene>
<reference evidence="1 2" key="2">
    <citation type="journal article" date="2021" name="Genomics">
        <title>High-quality reference genome for Clonorchis sinensis.</title>
        <authorList>
            <person name="Young N.D."/>
            <person name="Stroehlein A.J."/>
            <person name="Kinkar L."/>
            <person name="Wang T."/>
            <person name="Sohn W.M."/>
            <person name="Chang B.C.H."/>
            <person name="Kaur P."/>
            <person name="Weisz D."/>
            <person name="Dudchenko O."/>
            <person name="Aiden E.L."/>
            <person name="Korhonen P.K."/>
            <person name="Gasser R.B."/>
        </authorList>
    </citation>
    <scope>NUCLEOTIDE SEQUENCE [LARGE SCALE GENOMIC DNA]</scope>
    <source>
        <strain evidence="1">Cs-k2</strain>
    </source>
</reference>
<dbReference type="Proteomes" id="UP000286415">
    <property type="component" value="Unassembled WGS sequence"/>
</dbReference>
<evidence type="ECO:0000313" key="2">
    <source>
        <dbReference type="Proteomes" id="UP000286415"/>
    </source>
</evidence>
<accession>A0A419Q3G1</accession>
<dbReference type="AlphaFoldDB" id="A0A419Q3G1"/>
<dbReference type="EMBL" id="NIRI02000010">
    <property type="protein sequence ID" value="KAG5454183.1"/>
    <property type="molecule type" value="Genomic_DNA"/>
</dbReference>